<dbReference type="PATRIC" id="fig|1618563.3.peg.634"/>
<dbReference type="Proteomes" id="UP000034562">
    <property type="component" value="Unassembled WGS sequence"/>
</dbReference>
<keyword evidence="4" id="KW-0804">Transcription</keyword>
<evidence type="ECO:0000313" key="6">
    <source>
        <dbReference type="EMBL" id="KKR69680.1"/>
    </source>
</evidence>
<dbReference type="SUPFAM" id="SSF55781">
    <property type="entry name" value="GAF domain-like"/>
    <property type="match status" value="1"/>
</dbReference>
<dbReference type="InterPro" id="IPR036390">
    <property type="entry name" value="WH_DNA-bd_sf"/>
</dbReference>
<dbReference type="GO" id="GO:0003677">
    <property type="term" value="F:DNA binding"/>
    <property type="evidence" value="ECO:0007669"/>
    <property type="project" value="InterPro"/>
</dbReference>
<dbReference type="InterPro" id="IPR029016">
    <property type="entry name" value="GAF-like_dom_sf"/>
</dbReference>
<evidence type="ECO:0000256" key="3">
    <source>
        <dbReference type="ARBA" id="ARBA00023016"/>
    </source>
</evidence>
<feature type="domain" description="Heat-inducible transcription repressor HrcA C-terminal" evidence="5">
    <location>
        <begin position="72"/>
        <end position="230"/>
    </location>
</feature>
<dbReference type="PANTHER" id="PTHR34824">
    <property type="entry name" value="HEAT-INDUCIBLE TRANSCRIPTION REPRESSOR HRCA"/>
    <property type="match status" value="1"/>
</dbReference>
<evidence type="ECO:0000256" key="4">
    <source>
        <dbReference type="ARBA" id="ARBA00023163"/>
    </source>
</evidence>
<dbReference type="Gene3D" id="3.30.450.40">
    <property type="match status" value="1"/>
</dbReference>
<evidence type="ECO:0000313" key="7">
    <source>
        <dbReference type="Proteomes" id="UP000034562"/>
    </source>
</evidence>
<dbReference type="SUPFAM" id="SSF46785">
    <property type="entry name" value="Winged helix' DNA-binding domain"/>
    <property type="match status" value="1"/>
</dbReference>
<dbReference type="InterPro" id="IPR036388">
    <property type="entry name" value="WH-like_DNA-bd_sf"/>
</dbReference>
<keyword evidence="3" id="KW-0346">Stress response</keyword>
<keyword evidence="1" id="KW-0678">Repressor</keyword>
<dbReference type="STRING" id="1618563.UU12_C0039G0007"/>
<dbReference type="Gene3D" id="1.10.10.10">
    <property type="entry name" value="Winged helix-like DNA-binding domain superfamily/Winged helix DNA-binding domain"/>
    <property type="match status" value="1"/>
</dbReference>
<dbReference type="InterPro" id="IPR021153">
    <property type="entry name" value="HrcA_C"/>
</dbReference>
<evidence type="ECO:0000256" key="1">
    <source>
        <dbReference type="ARBA" id="ARBA00022491"/>
    </source>
</evidence>
<dbReference type="GO" id="GO:0045892">
    <property type="term" value="P:negative regulation of DNA-templated transcription"/>
    <property type="evidence" value="ECO:0007669"/>
    <property type="project" value="TreeGrafter"/>
</dbReference>
<proteinExistence type="predicted"/>
<comment type="caution">
    <text evidence="6">The sequence shown here is derived from an EMBL/GenBank/DDBJ whole genome shotgun (WGS) entry which is preliminary data.</text>
</comment>
<dbReference type="Pfam" id="PF01628">
    <property type="entry name" value="HrcA"/>
    <property type="match status" value="1"/>
</dbReference>
<name>A0A0G0VC92_9BACT</name>
<dbReference type="InterPro" id="IPR002571">
    <property type="entry name" value="HrcA"/>
</dbReference>
<protein>
    <submittedName>
        <fullName evidence="6">Heat-inducible transcription repressor hrcA</fullName>
    </submittedName>
</protein>
<keyword evidence="2" id="KW-0805">Transcription regulation</keyword>
<evidence type="ECO:0000256" key="2">
    <source>
        <dbReference type="ARBA" id="ARBA00023015"/>
    </source>
</evidence>
<dbReference type="EMBL" id="LBZK01000039">
    <property type="protein sequence ID" value="KKR69680.1"/>
    <property type="molecule type" value="Genomic_DNA"/>
</dbReference>
<sequence>MTDSLTARQTSLLKTIIDEYITTAEAVGSENLDKKYNLGVSPATIRNEMVALTRTGYLKQPHTSSGRVPTPQAMKFYINQLMEEKQMSLVDEVKAKEEVWDSRDKIDDLMDEATHALASRTKSLTVAALKDKNRKDKFWHAGHSYIFNNPEFSEAAACQNLFSIFEEFDKMDRLFFGFESTSPLDVLFGEELGWPELVTTGIISTHFNVKGQPGALGVIGPARADYGTMIPILRYFGNLIEEVANG</sequence>
<reference evidence="6 7" key="1">
    <citation type="journal article" date="2015" name="Nature">
        <title>rRNA introns, odd ribosomes, and small enigmatic genomes across a large radiation of phyla.</title>
        <authorList>
            <person name="Brown C.T."/>
            <person name="Hug L.A."/>
            <person name="Thomas B.C."/>
            <person name="Sharon I."/>
            <person name="Castelle C.J."/>
            <person name="Singh A."/>
            <person name="Wilkins M.J."/>
            <person name="Williams K.H."/>
            <person name="Banfield J.F."/>
        </authorList>
    </citation>
    <scope>NUCLEOTIDE SEQUENCE [LARGE SCALE GENOMIC DNA]</scope>
</reference>
<dbReference type="PANTHER" id="PTHR34824:SF1">
    <property type="entry name" value="HEAT-INDUCIBLE TRANSCRIPTION REPRESSOR HRCA"/>
    <property type="match status" value="1"/>
</dbReference>
<evidence type="ECO:0000259" key="5">
    <source>
        <dbReference type="Pfam" id="PF01628"/>
    </source>
</evidence>
<gene>
    <name evidence="6" type="ORF">UU12_C0039G0007</name>
</gene>
<accession>A0A0G0VC92</accession>
<dbReference type="AlphaFoldDB" id="A0A0G0VC92"/>
<organism evidence="6 7">
    <name type="scientific">Candidatus Woesebacteria bacterium GW2011_GWA2_40_7b</name>
    <dbReference type="NCBI Taxonomy" id="1618563"/>
    <lineage>
        <taxon>Bacteria</taxon>
        <taxon>Candidatus Woeseibacteriota</taxon>
    </lineage>
</organism>